<dbReference type="InterPro" id="IPR013216">
    <property type="entry name" value="Methyltransf_11"/>
</dbReference>
<name>A0A6S6PDL9_ACEAC</name>
<dbReference type="Gene3D" id="3.40.50.150">
    <property type="entry name" value="Vaccinia Virus protein VP39"/>
    <property type="match status" value="1"/>
</dbReference>
<gene>
    <name evidence="2" type="ORF">AAJCM20276_15810</name>
</gene>
<sequence length="222" mass="25256">MQVDKKYYQVIPKKSIGEKLTVYARDKIYSDFVSKCSPSASSKILDFGVSDVLGDAANVLERKYPYPENITAVGLGDGKEFREEFSSMTYVQIIPNARLPFEDKSFDVVLSNAVLEHVGSPANQRYFIQEAARVGKQVFLTVPNKFFPIEHHTSIPFLHWFPHTFKFVCNAVNKSQWADDDHLILISRSYLESLIPAGLNYRIFYTGINLGPFSSNICLHIY</sequence>
<accession>A0A6S6PDL9</accession>
<protein>
    <recommendedName>
        <fullName evidence="1">Methyltransferase type 11 domain-containing protein</fullName>
    </recommendedName>
</protein>
<dbReference type="Pfam" id="PF08241">
    <property type="entry name" value="Methyltransf_11"/>
    <property type="match status" value="1"/>
</dbReference>
<evidence type="ECO:0000313" key="3">
    <source>
        <dbReference type="Proteomes" id="UP000515220"/>
    </source>
</evidence>
<dbReference type="Proteomes" id="UP000515220">
    <property type="component" value="Chromosome"/>
</dbReference>
<reference evidence="2 3" key="1">
    <citation type="submission" date="2020-07" db="EMBL/GenBank/DDBJ databases">
        <title>Complete Genome Sequence of an acetic acid bacterium, Acetobacter aceti JCM20276.</title>
        <authorList>
            <person name="Hirose Y."/>
            <person name="Mihara H."/>
        </authorList>
    </citation>
    <scope>NUCLEOTIDE SEQUENCE [LARGE SCALE GENOMIC DNA]</scope>
    <source>
        <strain evidence="2 3">JCM20276</strain>
    </source>
</reference>
<dbReference type="InterPro" id="IPR029063">
    <property type="entry name" value="SAM-dependent_MTases_sf"/>
</dbReference>
<dbReference type="AlphaFoldDB" id="A0A6S6PDL9"/>
<feature type="domain" description="Methyltransferase type 11" evidence="1">
    <location>
        <begin position="97"/>
        <end position="136"/>
    </location>
</feature>
<dbReference type="SUPFAM" id="SSF53335">
    <property type="entry name" value="S-adenosyl-L-methionine-dependent methyltransferases"/>
    <property type="match status" value="1"/>
</dbReference>
<dbReference type="EMBL" id="AP023326">
    <property type="protein sequence ID" value="BCI66957.1"/>
    <property type="molecule type" value="Genomic_DNA"/>
</dbReference>
<organism evidence="2 3">
    <name type="scientific">Acetobacter aceti</name>
    <dbReference type="NCBI Taxonomy" id="435"/>
    <lineage>
        <taxon>Bacteria</taxon>
        <taxon>Pseudomonadati</taxon>
        <taxon>Pseudomonadota</taxon>
        <taxon>Alphaproteobacteria</taxon>
        <taxon>Acetobacterales</taxon>
        <taxon>Acetobacteraceae</taxon>
        <taxon>Acetobacter</taxon>
        <taxon>Acetobacter subgen. Acetobacter</taxon>
    </lineage>
</organism>
<dbReference type="RefSeq" id="WP_026200227.1">
    <property type="nucleotide sequence ID" value="NZ_AP023326.1"/>
</dbReference>
<evidence type="ECO:0000313" key="2">
    <source>
        <dbReference type="EMBL" id="BCI66957.1"/>
    </source>
</evidence>
<evidence type="ECO:0000259" key="1">
    <source>
        <dbReference type="Pfam" id="PF08241"/>
    </source>
</evidence>
<dbReference type="GO" id="GO:0008757">
    <property type="term" value="F:S-adenosylmethionine-dependent methyltransferase activity"/>
    <property type="evidence" value="ECO:0007669"/>
    <property type="project" value="InterPro"/>
</dbReference>
<proteinExistence type="predicted"/>